<dbReference type="CDD" id="cd05233">
    <property type="entry name" value="SDR_c"/>
    <property type="match status" value="1"/>
</dbReference>
<dbReference type="InterPro" id="IPR057326">
    <property type="entry name" value="KR_dom"/>
</dbReference>
<gene>
    <name evidence="5" type="ORF">BA177_04490</name>
</gene>
<evidence type="ECO:0000256" key="3">
    <source>
        <dbReference type="ARBA" id="ARBA00023027"/>
    </source>
</evidence>
<dbReference type="OrthoDB" id="9789398at2"/>
<dbReference type="AlphaFoldDB" id="A0A193LDI5"/>
<keyword evidence="6" id="KW-1185">Reference proteome</keyword>
<dbReference type="KEGG" id="woc:BA177_04490"/>
<evidence type="ECO:0000256" key="2">
    <source>
        <dbReference type="ARBA" id="ARBA00023002"/>
    </source>
</evidence>
<protein>
    <submittedName>
        <fullName evidence="5">Short-chain dehydrogenase</fullName>
    </submittedName>
</protein>
<dbReference type="InterPro" id="IPR002347">
    <property type="entry name" value="SDR_fam"/>
</dbReference>
<keyword evidence="2" id="KW-0560">Oxidoreductase</keyword>
<dbReference type="NCBIfam" id="NF006384">
    <property type="entry name" value="PRK08628.1"/>
    <property type="match status" value="1"/>
</dbReference>
<dbReference type="PROSITE" id="PS00061">
    <property type="entry name" value="ADH_SHORT"/>
    <property type="match status" value="1"/>
</dbReference>
<dbReference type="PANTHER" id="PTHR24321:SF8">
    <property type="entry name" value="ESTRADIOL 17-BETA-DEHYDROGENASE 8-RELATED"/>
    <property type="match status" value="1"/>
</dbReference>
<evidence type="ECO:0000256" key="1">
    <source>
        <dbReference type="ARBA" id="ARBA00006484"/>
    </source>
</evidence>
<organism evidence="5 6">
    <name type="scientific">Woeseia oceani</name>
    <dbReference type="NCBI Taxonomy" id="1548547"/>
    <lineage>
        <taxon>Bacteria</taxon>
        <taxon>Pseudomonadati</taxon>
        <taxon>Pseudomonadota</taxon>
        <taxon>Gammaproteobacteria</taxon>
        <taxon>Woeseiales</taxon>
        <taxon>Woeseiaceae</taxon>
        <taxon>Woeseia</taxon>
    </lineage>
</organism>
<evidence type="ECO:0000259" key="4">
    <source>
        <dbReference type="SMART" id="SM00822"/>
    </source>
</evidence>
<dbReference type="Proteomes" id="UP000092695">
    <property type="component" value="Chromosome"/>
</dbReference>
<dbReference type="Pfam" id="PF13561">
    <property type="entry name" value="adh_short_C2"/>
    <property type="match status" value="1"/>
</dbReference>
<dbReference type="SMART" id="SM00822">
    <property type="entry name" value="PKS_KR"/>
    <property type="match status" value="1"/>
</dbReference>
<dbReference type="EMBL" id="CP016268">
    <property type="protein sequence ID" value="ANO50572.1"/>
    <property type="molecule type" value="Genomic_DNA"/>
</dbReference>
<sequence>MNLQLENKVFLVSGGARGIGQAICKAIAAEGAIPVVIDPAITEANALIAELREAGQAALHLPLRLDTQDKCAQAVNTALEKLGRIDGIVNNAGRNDGAGLTEGSPEAFARSIAENLFHCFDLVHYALPALKETKGAIVNIASKTAVTGQGGTSGYAAAKGALLALTREWAVELLSHGIRVNAVVPAEVMTPAYENWLQTLQEPDETLTHIKARIPLGQRMTEPQEIASMVAFLLSARAGHTTGQHLFVDGGYVHLDRALGTILKSER</sequence>
<proteinExistence type="inferred from homology"/>
<dbReference type="SUPFAM" id="SSF51735">
    <property type="entry name" value="NAD(P)-binding Rossmann-fold domains"/>
    <property type="match status" value="1"/>
</dbReference>
<dbReference type="InterPro" id="IPR020904">
    <property type="entry name" value="Sc_DH/Rdtase_CS"/>
</dbReference>
<comment type="similarity">
    <text evidence="1">Belongs to the short-chain dehydrogenases/reductases (SDR) family.</text>
</comment>
<dbReference type="FunFam" id="3.40.50.720:FF:000084">
    <property type="entry name" value="Short-chain dehydrogenase reductase"/>
    <property type="match status" value="1"/>
</dbReference>
<evidence type="ECO:0000313" key="6">
    <source>
        <dbReference type="Proteomes" id="UP000092695"/>
    </source>
</evidence>
<dbReference type="PRINTS" id="PR00080">
    <property type="entry name" value="SDRFAMILY"/>
</dbReference>
<dbReference type="RefSeq" id="WP_068613441.1">
    <property type="nucleotide sequence ID" value="NZ_CP016268.1"/>
</dbReference>
<dbReference type="Gene3D" id="3.40.50.720">
    <property type="entry name" value="NAD(P)-binding Rossmann-like Domain"/>
    <property type="match status" value="1"/>
</dbReference>
<name>A0A193LDI5_9GAMM</name>
<accession>A0A193LDI5</accession>
<feature type="domain" description="Ketoreductase" evidence="4">
    <location>
        <begin position="8"/>
        <end position="188"/>
    </location>
</feature>
<dbReference type="STRING" id="1548547.BA177_04490"/>
<dbReference type="InterPro" id="IPR036291">
    <property type="entry name" value="NAD(P)-bd_dom_sf"/>
</dbReference>
<reference evidence="5 6" key="1">
    <citation type="submission" date="2016-06" db="EMBL/GenBank/DDBJ databases">
        <title>Complete genome sequence of a deep-branching marine Gamma Proteobacterium Woeseia oceani type strain XK5.</title>
        <authorList>
            <person name="Mu D."/>
            <person name="Du Z."/>
        </authorList>
    </citation>
    <scope>NUCLEOTIDE SEQUENCE [LARGE SCALE GENOMIC DNA]</scope>
    <source>
        <strain evidence="5 6">XK5</strain>
    </source>
</reference>
<keyword evidence="3" id="KW-0520">NAD</keyword>
<evidence type="ECO:0000313" key="5">
    <source>
        <dbReference type="EMBL" id="ANO50572.1"/>
    </source>
</evidence>
<dbReference type="GO" id="GO:0016491">
    <property type="term" value="F:oxidoreductase activity"/>
    <property type="evidence" value="ECO:0007669"/>
    <property type="project" value="UniProtKB-KW"/>
</dbReference>
<dbReference type="PANTHER" id="PTHR24321">
    <property type="entry name" value="DEHYDROGENASES, SHORT CHAIN"/>
    <property type="match status" value="1"/>
</dbReference>
<dbReference type="PRINTS" id="PR00081">
    <property type="entry name" value="GDHRDH"/>
</dbReference>